<dbReference type="CDD" id="cd00292">
    <property type="entry name" value="EF1B"/>
    <property type="match status" value="1"/>
</dbReference>
<dbReference type="NCBIfam" id="TIGR00112">
    <property type="entry name" value="proC"/>
    <property type="match status" value="1"/>
</dbReference>
<dbReference type="Pfam" id="PF00736">
    <property type="entry name" value="EF1_GNE"/>
    <property type="match status" value="1"/>
</dbReference>
<evidence type="ECO:0000256" key="5">
    <source>
        <dbReference type="ARBA" id="ARBA00022490"/>
    </source>
</evidence>
<dbReference type="InterPro" id="IPR000304">
    <property type="entry name" value="Pyrroline-COOH_reductase"/>
</dbReference>
<sequence>MDDACMKKQNWDVKETELFLEILKDLDMKKCLDGRKVRNNTLFKVAHRRMTAAGYHRSVDQLKFRWKLLKSAYYKCKRAPNSPAPTKIQGWWRYEKTMVAIMESRHPLVGAGVNSDRNDEVTEDSDGDASMLHWPQPCPDNSTQNLDLIIKMDPEMDSQLKIGFIGAGNMAYGIAKGILSGNILAENIQVSAPSVRNLGRFQELGVAVTHSNIEVVCGSDVVFLAVKPHLIPPVLNEIAQHITDRHIVVSVAAGITLATLEELLPENTVTVRLMPNLPCMVQEGALVFARGSHAKEEDGALLRSLLHHCGLVEEGPEAWIDIHTGLSGSGVAFVYLFAEALAEGAVKMGMPSSLAHSIASQTVLGAGRLMRDTGKHPAQLRSEVCTPGGTTIYGLHMLEQGGEHASCPSAWSHSFKTKKTHHTMSAVDFLTQEKIWFDKPRFDEAERRFYERMNGPSQPAQDAGPNTILQDIARARENIQKSLAGLKTTLCQRGQTSMSQHSQLSTSSSSSSSTADQGELVSRIKSLELENQSLHKVVDDLRTALSKLECRVAVLEKTPAPVTSASTPSVPYTNGTSVPQKTSAPVKDEDEEDDDDIDLFGSDEDEEAEQLKEQRLKVYAEKKAKKPTIIAKSSILLDVKPWDDETDMAKLEECVRSVQADGLLWGTSKLVPVGYGIKKLQIACVVEDDKVGTDMLEEEITKFEDFVQSVDVAAFNKI</sequence>
<evidence type="ECO:0000256" key="3">
    <source>
        <dbReference type="ARBA" id="ARBA00005525"/>
    </source>
</evidence>
<dbReference type="EC" id="1.5.1.2" evidence="17"/>
<dbReference type="GO" id="GO:0055129">
    <property type="term" value="P:L-proline biosynthetic process"/>
    <property type="evidence" value="ECO:0007669"/>
    <property type="project" value="TreeGrafter"/>
</dbReference>
<dbReference type="PROSITE" id="PS00521">
    <property type="entry name" value="P5CR"/>
    <property type="match status" value="1"/>
</dbReference>
<accession>A0AAV6SAE1</accession>
<dbReference type="EMBL" id="JAGKHQ010000006">
    <property type="protein sequence ID" value="KAG7514012.1"/>
    <property type="molecule type" value="Genomic_DNA"/>
</dbReference>
<dbReference type="FunFam" id="3.40.50.720:FF:000367">
    <property type="entry name" value="Pyrroline-5-carboxylate reductase"/>
    <property type="match status" value="1"/>
</dbReference>
<evidence type="ECO:0000256" key="10">
    <source>
        <dbReference type="ARBA" id="ARBA00022917"/>
    </source>
</evidence>
<comment type="subcellular location">
    <subcellularLocation>
        <location evidence="1">Cytoplasm</location>
    </subcellularLocation>
</comment>
<keyword evidence="11 17" id="KW-0560">Oxidoreductase</keyword>
<name>A0AAV6SAE1_SOLSE</name>
<dbReference type="Proteomes" id="UP000693946">
    <property type="component" value="Linkage Group LG14"/>
</dbReference>
<dbReference type="SMART" id="SM00888">
    <property type="entry name" value="EF1_GNE"/>
    <property type="match status" value="1"/>
</dbReference>
<evidence type="ECO:0000256" key="6">
    <source>
        <dbReference type="ARBA" id="ARBA00022605"/>
    </source>
</evidence>
<dbReference type="GO" id="GO:0003746">
    <property type="term" value="F:translation elongation factor activity"/>
    <property type="evidence" value="ECO:0007669"/>
    <property type="project" value="UniProtKB-KW"/>
</dbReference>
<dbReference type="Pfam" id="PF14748">
    <property type="entry name" value="P5CR_dimer"/>
    <property type="match status" value="1"/>
</dbReference>
<dbReference type="FunFam" id="3.30.70.60:FF:000001">
    <property type="entry name" value="Elongation factor 1-beta 1 like"/>
    <property type="match status" value="1"/>
</dbReference>
<dbReference type="HAMAP" id="MF_01925">
    <property type="entry name" value="P5C_reductase"/>
    <property type="match status" value="1"/>
</dbReference>
<comment type="similarity">
    <text evidence="4 16">Belongs to the EF-1-beta/EF-1-delta family.</text>
</comment>
<keyword evidence="8 16" id="KW-0251">Elongation factor</keyword>
<dbReference type="Pfam" id="PF03807">
    <property type="entry name" value="F420_oxidored"/>
    <property type="match status" value="1"/>
</dbReference>
<dbReference type="GO" id="GO:0005737">
    <property type="term" value="C:cytoplasm"/>
    <property type="evidence" value="ECO:0007669"/>
    <property type="project" value="UniProtKB-SubCell"/>
</dbReference>
<dbReference type="AlphaFoldDB" id="A0AAV6SAE1"/>
<evidence type="ECO:0000256" key="16">
    <source>
        <dbReference type="RuleBase" id="RU003791"/>
    </source>
</evidence>
<feature type="compositionally biased region" description="Low complexity" evidence="19">
    <location>
        <begin position="495"/>
        <end position="514"/>
    </location>
</feature>
<feature type="compositionally biased region" description="Polar residues" evidence="19">
    <location>
        <begin position="561"/>
        <end position="583"/>
    </location>
</feature>
<dbReference type="Pfam" id="PF10587">
    <property type="entry name" value="EF-1_beta_acid"/>
    <property type="match status" value="1"/>
</dbReference>
<evidence type="ECO:0000313" key="23">
    <source>
        <dbReference type="Proteomes" id="UP000693946"/>
    </source>
</evidence>
<dbReference type="InterPro" id="IPR053790">
    <property type="entry name" value="P5CR-like_CS"/>
</dbReference>
<feature type="region of interest" description="Disordered" evidence="19">
    <location>
        <begin position="494"/>
        <end position="517"/>
    </location>
</feature>
<comment type="subunit">
    <text evidence="12">Homodecamer; composed of 5 homodimers.</text>
</comment>
<comment type="function">
    <text evidence="15">Oxidoreductase that catalyzes the last step in proline biosynthesis, which corresponds to the reduction of pyrroline-5-carboxylate (P5C) to L-proline using NAD(P)H. Proline is synthesized from either glutamate or ornithine; both are converted to P5C, and then to proline via pyrroline-5-carboxylate reductases (PYCRs). PYCR3 is exclusively linked to the biosynthesis of proline from ornithine.</text>
</comment>
<evidence type="ECO:0000256" key="15">
    <source>
        <dbReference type="ARBA" id="ARBA00049975"/>
    </source>
</evidence>
<evidence type="ECO:0000256" key="2">
    <source>
        <dbReference type="ARBA" id="ARBA00005205"/>
    </source>
</evidence>
<keyword evidence="9 17" id="KW-0521">NADP</keyword>
<keyword evidence="5" id="KW-0963">Cytoplasm</keyword>
<dbReference type="InterPro" id="IPR018940">
    <property type="entry name" value="EF-1_beta_acid_region_euk"/>
</dbReference>
<dbReference type="FunFam" id="1.10.3730.10:FF:000003">
    <property type="entry name" value="Pyrroline-5-carboxylate reductase 1, mitochondrial"/>
    <property type="match status" value="1"/>
</dbReference>
<comment type="catalytic activity">
    <reaction evidence="13">
        <text>L-proline + NADP(+) = (S)-1-pyrroline-5-carboxylate + NADPH + 2 H(+)</text>
        <dbReference type="Rhea" id="RHEA:14109"/>
        <dbReference type="ChEBI" id="CHEBI:15378"/>
        <dbReference type="ChEBI" id="CHEBI:17388"/>
        <dbReference type="ChEBI" id="CHEBI:57783"/>
        <dbReference type="ChEBI" id="CHEBI:58349"/>
        <dbReference type="ChEBI" id="CHEBI:60039"/>
        <dbReference type="EC" id="1.5.1.2"/>
    </reaction>
    <physiologicalReaction direction="right-to-left" evidence="13">
        <dbReference type="Rhea" id="RHEA:14111"/>
    </physiologicalReaction>
</comment>
<keyword evidence="10 16" id="KW-0648">Protein biosynthesis</keyword>
<protein>
    <recommendedName>
        <fullName evidence="17">Pyrroline-5-carboxylate reductase</fullName>
        <ecNumber evidence="17">1.5.1.2</ecNumber>
    </recommendedName>
</protein>
<keyword evidence="23" id="KW-1185">Reference proteome</keyword>
<evidence type="ECO:0000256" key="11">
    <source>
        <dbReference type="ARBA" id="ARBA00023002"/>
    </source>
</evidence>
<feature type="domain" description="Elongation factor 1 beta central acidic region eukaryote" evidence="21">
    <location>
        <begin position="599"/>
        <end position="623"/>
    </location>
</feature>
<dbReference type="InterPro" id="IPR029036">
    <property type="entry name" value="P5CR_dimer"/>
</dbReference>
<comment type="catalytic activity">
    <reaction evidence="14">
        <text>L-proline + NAD(+) = (S)-1-pyrroline-5-carboxylate + NADH + 2 H(+)</text>
        <dbReference type="Rhea" id="RHEA:14105"/>
        <dbReference type="ChEBI" id="CHEBI:15378"/>
        <dbReference type="ChEBI" id="CHEBI:17388"/>
        <dbReference type="ChEBI" id="CHEBI:57540"/>
        <dbReference type="ChEBI" id="CHEBI:57945"/>
        <dbReference type="ChEBI" id="CHEBI:60039"/>
        <dbReference type="EC" id="1.5.1.2"/>
    </reaction>
    <physiologicalReaction direction="right-to-left" evidence="14">
        <dbReference type="Rhea" id="RHEA:14107"/>
    </physiologicalReaction>
</comment>
<evidence type="ECO:0000256" key="19">
    <source>
        <dbReference type="SAM" id="MobiDB-lite"/>
    </source>
</evidence>
<dbReference type="SMART" id="SM01182">
    <property type="entry name" value="EF-1_beta_acid"/>
    <property type="match status" value="1"/>
</dbReference>
<proteinExistence type="inferred from homology"/>
<dbReference type="InterPro" id="IPR001326">
    <property type="entry name" value="Transl_elong_EF1B_B/D_CS"/>
</dbReference>
<evidence type="ECO:0000256" key="13">
    <source>
        <dbReference type="ARBA" id="ARBA00049867"/>
    </source>
</evidence>
<organism evidence="22 23">
    <name type="scientific">Solea senegalensis</name>
    <name type="common">Senegalese sole</name>
    <dbReference type="NCBI Taxonomy" id="28829"/>
    <lineage>
        <taxon>Eukaryota</taxon>
        <taxon>Metazoa</taxon>
        <taxon>Chordata</taxon>
        <taxon>Craniata</taxon>
        <taxon>Vertebrata</taxon>
        <taxon>Euteleostomi</taxon>
        <taxon>Actinopterygii</taxon>
        <taxon>Neopterygii</taxon>
        <taxon>Teleostei</taxon>
        <taxon>Neoteleostei</taxon>
        <taxon>Acanthomorphata</taxon>
        <taxon>Carangaria</taxon>
        <taxon>Pleuronectiformes</taxon>
        <taxon>Pleuronectoidei</taxon>
        <taxon>Soleidae</taxon>
        <taxon>Solea</taxon>
    </lineage>
</organism>
<dbReference type="GO" id="GO:0004735">
    <property type="term" value="F:pyrroline-5-carboxylate reductase activity"/>
    <property type="evidence" value="ECO:0007669"/>
    <property type="project" value="UniProtKB-EC"/>
</dbReference>
<dbReference type="InterPro" id="IPR028939">
    <property type="entry name" value="P5C_Rdtase_cat_N"/>
</dbReference>
<evidence type="ECO:0000256" key="18">
    <source>
        <dbReference type="SAM" id="Coils"/>
    </source>
</evidence>
<evidence type="ECO:0000256" key="17">
    <source>
        <dbReference type="RuleBase" id="RU003903"/>
    </source>
</evidence>
<evidence type="ECO:0000313" key="22">
    <source>
        <dbReference type="EMBL" id="KAG7514012.1"/>
    </source>
</evidence>
<comment type="caution">
    <text evidence="22">The sequence shown here is derived from an EMBL/GenBank/DDBJ whole genome shotgun (WGS) entry which is preliminary data.</text>
</comment>
<evidence type="ECO:0000256" key="4">
    <source>
        <dbReference type="ARBA" id="ARBA00007411"/>
    </source>
</evidence>
<evidence type="ECO:0000256" key="7">
    <source>
        <dbReference type="ARBA" id="ARBA00022650"/>
    </source>
</evidence>
<dbReference type="PANTHER" id="PTHR11645">
    <property type="entry name" value="PYRROLINE-5-CARBOXYLATE REDUCTASE"/>
    <property type="match status" value="1"/>
</dbReference>
<gene>
    <name evidence="22" type="ORF">JOB18_022762</name>
</gene>
<evidence type="ECO:0000259" key="20">
    <source>
        <dbReference type="SMART" id="SM00888"/>
    </source>
</evidence>
<reference evidence="22 23" key="1">
    <citation type="journal article" date="2021" name="Sci. Rep.">
        <title>Chromosome anchoring in Senegalese sole (Solea senegalensis) reveals sex-associated markers and genome rearrangements in flatfish.</title>
        <authorList>
            <person name="Guerrero-Cozar I."/>
            <person name="Gomez-Garrido J."/>
            <person name="Berbel C."/>
            <person name="Martinez-Blanch J.F."/>
            <person name="Alioto T."/>
            <person name="Claros M.G."/>
            <person name="Gagnaire P.A."/>
            <person name="Manchado M."/>
        </authorList>
    </citation>
    <scope>NUCLEOTIDE SEQUENCE [LARGE SCALE GENOMIC DNA]</scope>
    <source>
        <strain evidence="22">Sse05_10M</strain>
    </source>
</reference>
<dbReference type="PROSITE" id="PS00824">
    <property type="entry name" value="EF1BD_1"/>
    <property type="match status" value="1"/>
</dbReference>
<evidence type="ECO:0000259" key="21">
    <source>
        <dbReference type="SMART" id="SM01182"/>
    </source>
</evidence>
<dbReference type="PANTHER" id="PTHR11645:SF0">
    <property type="entry name" value="PYRROLINE-5-CARBOXYLATE REDUCTASE 3"/>
    <property type="match status" value="1"/>
</dbReference>
<dbReference type="InterPro" id="IPR044822">
    <property type="entry name" value="Myb_DNA-bind_4"/>
</dbReference>
<evidence type="ECO:0000256" key="9">
    <source>
        <dbReference type="ARBA" id="ARBA00022857"/>
    </source>
</evidence>
<keyword evidence="6 17" id="KW-0028">Amino-acid biosynthesis</keyword>
<feature type="domain" description="Translation elongation factor EF1B beta/delta subunit guanine nucleotide exchange" evidence="20">
    <location>
        <begin position="632"/>
        <end position="718"/>
    </location>
</feature>
<dbReference type="Pfam" id="PF13837">
    <property type="entry name" value="Myb_DNA-bind_4"/>
    <property type="match status" value="1"/>
</dbReference>
<evidence type="ECO:0000256" key="1">
    <source>
        <dbReference type="ARBA" id="ARBA00004496"/>
    </source>
</evidence>
<dbReference type="PROSITE" id="PS00825">
    <property type="entry name" value="EF1BD_2"/>
    <property type="match status" value="1"/>
</dbReference>
<comment type="pathway">
    <text evidence="2 17">Amino-acid biosynthesis; L-proline biosynthesis; L-proline from L-glutamate 5-semialdehyde: step 1/1.</text>
</comment>
<evidence type="ECO:0000256" key="8">
    <source>
        <dbReference type="ARBA" id="ARBA00022768"/>
    </source>
</evidence>
<feature type="region of interest" description="Disordered" evidence="19">
    <location>
        <begin position="112"/>
        <end position="139"/>
    </location>
</feature>
<evidence type="ECO:0000256" key="14">
    <source>
        <dbReference type="ARBA" id="ARBA00049875"/>
    </source>
</evidence>
<feature type="coiled-coil region" evidence="18">
    <location>
        <begin position="524"/>
        <end position="558"/>
    </location>
</feature>
<keyword evidence="7 17" id="KW-0641">Proline biosynthesis</keyword>
<evidence type="ECO:0000256" key="12">
    <source>
        <dbReference type="ARBA" id="ARBA00038523"/>
    </source>
</evidence>
<comment type="similarity">
    <text evidence="3 17">Belongs to the pyrroline-5-carboxylate reductase family.</text>
</comment>
<feature type="region of interest" description="Disordered" evidence="19">
    <location>
        <begin position="560"/>
        <end position="594"/>
    </location>
</feature>
<dbReference type="InterPro" id="IPR014038">
    <property type="entry name" value="EF1B_bsu/dsu_GNE"/>
</dbReference>
<keyword evidence="18" id="KW-0175">Coiled coil</keyword>